<organism evidence="2 3">
    <name type="scientific">Pseudomonas jessenii</name>
    <dbReference type="NCBI Taxonomy" id="77298"/>
    <lineage>
        <taxon>Bacteria</taxon>
        <taxon>Pseudomonadati</taxon>
        <taxon>Pseudomonadota</taxon>
        <taxon>Gammaproteobacteria</taxon>
        <taxon>Pseudomonadales</taxon>
        <taxon>Pseudomonadaceae</taxon>
        <taxon>Pseudomonas</taxon>
    </lineage>
</organism>
<evidence type="ECO:0000256" key="1">
    <source>
        <dbReference type="SAM" id="Coils"/>
    </source>
</evidence>
<evidence type="ECO:0000313" key="2">
    <source>
        <dbReference type="EMBL" id="PYY72248.1"/>
    </source>
</evidence>
<feature type="coiled-coil region" evidence="1">
    <location>
        <begin position="239"/>
        <end position="266"/>
    </location>
</feature>
<reference evidence="2 3" key="1">
    <citation type="journal article" date="2018" name="Appl. Microbiol. Biotechnol.">
        <title>Characterization of the caprolactam degradation pathway in Pseudomonas jessenii using mass spectrometry-based proteomics.</title>
        <authorList>
            <person name="Otzen M."/>
            <person name="Palacio C."/>
            <person name="Janssen D.B."/>
        </authorList>
    </citation>
    <scope>NUCLEOTIDE SEQUENCE [LARGE SCALE GENOMIC DNA]</scope>
    <source>
        <strain evidence="2 3">GO3</strain>
    </source>
</reference>
<protein>
    <submittedName>
        <fullName evidence="2">Uncharacterized protein</fullName>
    </submittedName>
</protein>
<keyword evidence="1" id="KW-0175">Coiled coil</keyword>
<dbReference type="CDD" id="cd22657">
    <property type="entry name" value="ClyA_XaxA-like"/>
    <property type="match status" value="1"/>
</dbReference>
<dbReference type="OrthoDB" id="6937673at2"/>
<feature type="coiled-coil region" evidence="1">
    <location>
        <begin position="491"/>
        <end position="518"/>
    </location>
</feature>
<dbReference type="NCBIfam" id="NF033927">
    <property type="entry name" value="alph_xenorhab_B"/>
    <property type="match status" value="1"/>
</dbReference>
<dbReference type="EMBL" id="PDLL01000010">
    <property type="protein sequence ID" value="PYY72248.1"/>
    <property type="molecule type" value="Genomic_DNA"/>
</dbReference>
<accession>A0A2W0F581</accession>
<proteinExistence type="predicted"/>
<dbReference type="AlphaFoldDB" id="A0A2W0F581"/>
<gene>
    <name evidence="2" type="ORF">CRX42_01985</name>
</gene>
<evidence type="ECO:0000313" key="3">
    <source>
        <dbReference type="Proteomes" id="UP000247437"/>
    </source>
</evidence>
<name>A0A2W0F581_PSEJE</name>
<dbReference type="SUPFAM" id="SSF58100">
    <property type="entry name" value="Bacterial hemolysins"/>
    <property type="match status" value="1"/>
</dbReference>
<sequence>MSAVLWEKSLEGKNHEEIANLAAVVPQTLMSLSTGAANDITRANGLVLTKAQIISLRKYEAAGLALPTNERALATYLSFGDEDGGKGFTTEDFLASFRKINSHASLWSPLRSRIMLTGTHLKLFGLNMGVYLLSVEEIFTEVKLAKTLGTHKITNYKELRDWEVKEGKPFPDLALEADTIPDMGDVLDLIFEHVKEYLRTAVEIKTDLNAFSQQLTNDVIPTIKLLALALESNTYASDIESLNNEIKERANQIDELNKEYKALVHKSLDSLSRLTLLGLGVAIYIGVEAEDVRSRRNDLSGIQEAAIKSLESKSKTLGSIARIRSDMQDMQTVALDAEVATNNVVHTWNVLHAYIESSEKAVSKIEGGVRLFAFITQFRLVAAPWAAIHNSADALVELFREAEVEYMREYGFQGKRSRRSLMQSDMYPAVQTNVFQDSCSKLRNSAVEAKLLFLKTDYLPDLSEKFQALSLDVSIGSNAVREKALKTEFALRSTLGQLMSLEEELQEGSEEVDEIHGEQAELLKESQLSVSEISNSLSESLEKFNAVYDETTVRGFKASLINDAADREVVLERLNASLTDLEKKRAVINEAVDELNKLGISGVIKNIELNVETVKKLGAKPSQVELVLAAVEKVKQDLQGAVKDVSFVLMVKQNQVLRDKTVEVQAQITAEKRGARSTTDKIKLIDVYGEMNEQRKLYVAEFEKIDKTVSRFLNSMRAHQATPLSKQISEFLSTANGFAGYLNQLSNL</sequence>
<dbReference type="InterPro" id="IPR047760">
    <property type="entry name" value="XaxB-like"/>
</dbReference>
<dbReference type="Gene3D" id="1.20.1170.10">
    <property type="match status" value="1"/>
</dbReference>
<dbReference type="RefSeq" id="WP_110657169.1">
    <property type="nucleotide sequence ID" value="NZ_PDLL01000010.1"/>
</dbReference>
<dbReference type="Proteomes" id="UP000247437">
    <property type="component" value="Unassembled WGS sequence"/>
</dbReference>
<comment type="caution">
    <text evidence="2">The sequence shown here is derived from an EMBL/GenBank/DDBJ whole genome shotgun (WGS) entry which is preliminary data.</text>
</comment>
<feature type="coiled-coil region" evidence="1">
    <location>
        <begin position="571"/>
        <end position="598"/>
    </location>
</feature>
<dbReference type="NCBIfam" id="NF033928">
    <property type="entry name" value="alph_xenorhab_A"/>
    <property type="match status" value="1"/>
</dbReference>